<dbReference type="InterPro" id="IPR006204">
    <property type="entry name" value="GHMP_kinase_N_dom"/>
</dbReference>
<dbReference type="PIRSF" id="PIRSF033887">
    <property type="entry name" value="PduX"/>
    <property type="match status" value="1"/>
</dbReference>
<comment type="caution">
    <text evidence="7">The sequence shown here is derived from an EMBL/GenBank/DDBJ whole genome shotgun (WGS) entry which is preliminary data.</text>
</comment>
<dbReference type="GO" id="GO:0005524">
    <property type="term" value="F:ATP binding"/>
    <property type="evidence" value="ECO:0007669"/>
    <property type="project" value="UniProtKB-KW"/>
</dbReference>
<dbReference type="Gene3D" id="3.30.230.10">
    <property type="match status" value="1"/>
</dbReference>
<proteinExistence type="predicted"/>
<dbReference type="Pfam" id="PF08544">
    <property type="entry name" value="GHMP_kinases_C"/>
    <property type="match status" value="1"/>
</dbReference>
<evidence type="ECO:0000259" key="6">
    <source>
        <dbReference type="Pfam" id="PF08544"/>
    </source>
</evidence>
<dbReference type="GO" id="GO:0016301">
    <property type="term" value="F:kinase activity"/>
    <property type="evidence" value="ECO:0007669"/>
    <property type="project" value="UniProtKB-KW"/>
</dbReference>
<dbReference type="EMBL" id="BALG01000526">
    <property type="protein sequence ID" value="GAC44499.1"/>
    <property type="molecule type" value="Genomic_DNA"/>
</dbReference>
<dbReference type="InterPro" id="IPR012363">
    <property type="entry name" value="PduX"/>
</dbReference>
<dbReference type="Pfam" id="PF00288">
    <property type="entry name" value="GHMP_kinases_N"/>
    <property type="match status" value="1"/>
</dbReference>
<accession>M9M5S1</accession>
<reference evidence="7 8" key="1">
    <citation type="submission" date="2012-10" db="EMBL/GenBank/DDBJ databases">
        <title>Draft Genome Sequence of Paenibacillus popilliae ATCC 14706T.</title>
        <authorList>
            <person name="Iiyama K."/>
            <person name="Mori K."/>
            <person name="Mon H."/>
            <person name="Chieda Y."/>
            <person name="Lee J.M."/>
            <person name="Kusakabe T."/>
            <person name="Tashiro K."/>
            <person name="Asano S."/>
            <person name="Yasunaga-Aoki C."/>
            <person name="Shimizu S."/>
        </authorList>
    </citation>
    <scope>NUCLEOTIDE SEQUENCE [LARGE SCALE GENOMIC DNA]</scope>
    <source>
        <strain evidence="7 8">ATCC 14706</strain>
    </source>
</reference>
<dbReference type="Proteomes" id="UP000029453">
    <property type="component" value="Unassembled WGS sequence"/>
</dbReference>
<dbReference type="InterPro" id="IPR014721">
    <property type="entry name" value="Ribsml_uS5_D2-typ_fold_subgr"/>
</dbReference>
<keyword evidence="2" id="KW-0547">Nucleotide-binding</keyword>
<keyword evidence="3" id="KW-0418">Kinase</keyword>
<dbReference type="PANTHER" id="PTHR43527:SF1">
    <property type="entry name" value="L-THREONINE KINASE"/>
    <property type="match status" value="1"/>
</dbReference>
<dbReference type="InterPro" id="IPR020568">
    <property type="entry name" value="Ribosomal_Su5_D2-typ_SF"/>
</dbReference>
<evidence type="ECO:0000256" key="2">
    <source>
        <dbReference type="ARBA" id="ARBA00022741"/>
    </source>
</evidence>
<organism evidence="7 8">
    <name type="scientific">Paenibacillus popilliae ATCC 14706</name>
    <dbReference type="NCBI Taxonomy" id="1212764"/>
    <lineage>
        <taxon>Bacteria</taxon>
        <taxon>Bacillati</taxon>
        <taxon>Bacillota</taxon>
        <taxon>Bacilli</taxon>
        <taxon>Bacillales</taxon>
        <taxon>Paenibacillaceae</taxon>
        <taxon>Paenibacillus</taxon>
    </lineage>
</organism>
<evidence type="ECO:0000313" key="8">
    <source>
        <dbReference type="Proteomes" id="UP000029453"/>
    </source>
</evidence>
<keyword evidence="4" id="KW-0067">ATP-binding</keyword>
<sequence>MSPYLEEKNVAKPIGVGKSFGTFGELLQGVGTDEQNFLITLPINRYSQVTFESRPDFPDLIVSPSYRLKSRQIALRILQLYDLPIGGVIEINSNIPVGKGLASSSADIVATARAIDHCFALHLSRERMEWFIQEIESTDGVMYDGIVSYYHHAVRLRECLGLVPHLSIVSIDEGGEVDTAEFNKISRSYGAAEKSEYDDLLASISSAIKGHNLKAMGEISTRSAILNQRLLEKRQMDQVLDICNAVNGLGIVITHSGTCIGILLDQTDVEYGRQLHKAYHLMSTLHGEVTIFHTNTLRCL</sequence>
<dbReference type="InterPro" id="IPR013750">
    <property type="entry name" value="GHMP_kinase_C_dom"/>
</dbReference>
<name>M9M5S1_PAEPP</name>
<dbReference type="AlphaFoldDB" id="M9M5S1"/>
<evidence type="ECO:0000259" key="5">
    <source>
        <dbReference type="Pfam" id="PF00288"/>
    </source>
</evidence>
<dbReference type="RefSeq" id="WP_006288346.1">
    <property type="nucleotide sequence ID" value="NZ_BALG01000526.1"/>
</dbReference>
<dbReference type="OrthoDB" id="4548147at2"/>
<evidence type="ECO:0000256" key="4">
    <source>
        <dbReference type="ARBA" id="ARBA00022840"/>
    </source>
</evidence>
<keyword evidence="8" id="KW-1185">Reference proteome</keyword>
<feature type="domain" description="GHMP kinase C-terminal" evidence="6">
    <location>
        <begin position="206"/>
        <end position="269"/>
    </location>
</feature>
<evidence type="ECO:0000313" key="7">
    <source>
        <dbReference type="EMBL" id="GAC44499.1"/>
    </source>
</evidence>
<protein>
    <submittedName>
        <fullName evidence="7">Protein involved in propanediol utilization</fullName>
    </submittedName>
</protein>
<evidence type="ECO:0000256" key="3">
    <source>
        <dbReference type="ARBA" id="ARBA00022777"/>
    </source>
</evidence>
<feature type="domain" description="GHMP kinase N-terminal" evidence="5">
    <location>
        <begin position="79"/>
        <end position="137"/>
    </location>
</feature>
<evidence type="ECO:0000256" key="1">
    <source>
        <dbReference type="ARBA" id="ARBA00022679"/>
    </source>
</evidence>
<dbReference type="SUPFAM" id="SSF54211">
    <property type="entry name" value="Ribosomal protein S5 domain 2-like"/>
    <property type="match status" value="1"/>
</dbReference>
<dbReference type="PANTHER" id="PTHR43527">
    <property type="entry name" value="4-DIPHOSPHOCYTIDYL-2-C-METHYL-D-ERYTHRITOL KINASE, CHLOROPLASTIC"/>
    <property type="match status" value="1"/>
</dbReference>
<keyword evidence="1" id="KW-0808">Transferase</keyword>
<gene>
    <name evidence="7" type="ORF">PPOP_3905</name>
</gene>